<dbReference type="GO" id="GO:0005524">
    <property type="term" value="F:ATP binding"/>
    <property type="evidence" value="ECO:0007669"/>
    <property type="project" value="UniProtKB-KW"/>
</dbReference>
<dbReference type="GO" id="GO:0006281">
    <property type="term" value="P:DNA repair"/>
    <property type="evidence" value="ECO:0007669"/>
    <property type="project" value="UniProtKB-KW"/>
</dbReference>
<evidence type="ECO:0000256" key="5">
    <source>
        <dbReference type="ARBA" id="ARBA00022763"/>
    </source>
</evidence>
<dbReference type="AlphaFoldDB" id="A0A1T4VT18"/>
<sequence length="556" mass="61392">MLTYIHIRDFAIITDLALELQAGMTALTGETGAGKSILLDAIGLVLGDKTDASSVRHGAEKAEVTLSVEISHTPQAQQWLAEQDLLTEDDTCILRRVVTHTGKSRAWINGSPTTLTALRELGEQLVDIHGQHEHQSLMKREMQRNLVDAYAGHEALLKQTQEAYKQWKTLHERYHTLSSQSSHFQERLDLLNFQIQELSDLALATDEITQLDEELNRLGHAEQLQATATQGYLQLYETEGAVYSVLSQLSQELTRQVRVDEALVASLELVSSAQIQVQEAAWLLRDYAQAVDLDPARLSTVEARIAEIRNMARKYRLEAERLPEHLTRLQAELSSLASDDYDLDTLKSKLDAAQQTYQAAAQTLTKSRMQAADQLSSGVSAAMQGLGMQGGQFHIQLNCLEDKHPQPQGMDQLEFLVSANPGQPLKALTKVASGGELSRISLAIQMMAAQKMILPALIFDEVDTGIGGSIAEVVGTQLRSLGTNRQVLCVTHLPQVASQAHHHYKVTKLKTSDSTQTGIIHLDHRARVEELARMIGGTEITLATRALAAEMLERTE</sequence>
<dbReference type="Pfam" id="PF02463">
    <property type="entry name" value="SMC_N"/>
    <property type="match status" value="1"/>
</dbReference>
<dbReference type="RefSeq" id="WP_078920682.1">
    <property type="nucleotide sequence ID" value="NZ_FUYB01000001.1"/>
</dbReference>
<dbReference type="InterPro" id="IPR004604">
    <property type="entry name" value="DNA_recomb/repair_RecN"/>
</dbReference>
<accession>A0A1T4VT18</accession>
<dbReference type="PANTHER" id="PTHR11059:SF0">
    <property type="entry name" value="DNA REPAIR PROTEIN RECN"/>
    <property type="match status" value="1"/>
</dbReference>
<keyword evidence="12" id="KW-1185">Reference proteome</keyword>
<feature type="domain" description="RecF/RecN/SMC N-terminal" evidence="10">
    <location>
        <begin position="2"/>
        <end position="510"/>
    </location>
</feature>
<evidence type="ECO:0000256" key="7">
    <source>
        <dbReference type="ARBA" id="ARBA00023204"/>
    </source>
</evidence>
<dbReference type="NCBIfam" id="TIGR00634">
    <property type="entry name" value="recN"/>
    <property type="match status" value="1"/>
</dbReference>
<dbReference type="NCBIfam" id="NF008121">
    <property type="entry name" value="PRK10869.1"/>
    <property type="match status" value="1"/>
</dbReference>
<evidence type="ECO:0000256" key="4">
    <source>
        <dbReference type="ARBA" id="ARBA00022741"/>
    </source>
</evidence>
<evidence type="ECO:0000256" key="2">
    <source>
        <dbReference type="ARBA" id="ARBA00009441"/>
    </source>
</evidence>
<dbReference type="GO" id="GO:0009432">
    <property type="term" value="P:SOS response"/>
    <property type="evidence" value="ECO:0007669"/>
    <property type="project" value="UniProtKB-ARBA"/>
</dbReference>
<evidence type="ECO:0000256" key="3">
    <source>
        <dbReference type="ARBA" id="ARBA00021315"/>
    </source>
</evidence>
<dbReference type="SUPFAM" id="SSF52540">
    <property type="entry name" value="P-loop containing nucleoside triphosphate hydrolases"/>
    <property type="match status" value="2"/>
</dbReference>
<keyword evidence="4" id="KW-0547">Nucleotide-binding</keyword>
<dbReference type="GO" id="GO:0043590">
    <property type="term" value="C:bacterial nucleoid"/>
    <property type="evidence" value="ECO:0007669"/>
    <property type="project" value="TreeGrafter"/>
</dbReference>
<evidence type="ECO:0000313" key="11">
    <source>
        <dbReference type="EMBL" id="SKA67985.1"/>
    </source>
</evidence>
<evidence type="ECO:0000256" key="8">
    <source>
        <dbReference type="ARBA" id="ARBA00033408"/>
    </source>
</evidence>
<comment type="similarity">
    <text evidence="2 9">Belongs to the RecN family.</text>
</comment>
<evidence type="ECO:0000256" key="9">
    <source>
        <dbReference type="PIRNR" id="PIRNR003128"/>
    </source>
</evidence>
<dbReference type="FunFam" id="3.40.50.300:FF:000356">
    <property type="entry name" value="DNA repair protein RecN"/>
    <property type="match status" value="1"/>
</dbReference>
<dbReference type="FunFam" id="3.40.50.300:FF:000319">
    <property type="entry name" value="DNA repair protein RecN"/>
    <property type="match status" value="1"/>
</dbReference>
<evidence type="ECO:0000313" key="12">
    <source>
        <dbReference type="Proteomes" id="UP000190460"/>
    </source>
</evidence>
<dbReference type="InterPro" id="IPR027417">
    <property type="entry name" value="P-loop_NTPase"/>
</dbReference>
<dbReference type="STRING" id="92487.SAMN02745130_00173"/>
<dbReference type="CDD" id="cd03241">
    <property type="entry name" value="ABC_RecN"/>
    <property type="match status" value="2"/>
</dbReference>
<protein>
    <recommendedName>
        <fullName evidence="3 9">DNA repair protein RecN</fullName>
    </recommendedName>
    <alternativeName>
        <fullName evidence="8 9">Recombination protein N</fullName>
    </alternativeName>
</protein>
<name>A0A1T4VT18_9GAMM</name>
<evidence type="ECO:0000259" key="10">
    <source>
        <dbReference type="Pfam" id="PF02463"/>
    </source>
</evidence>
<dbReference type="Proteomes" id="UP000190460">
    <property type="component" value="Unassembled WGS sequence"/>
</dbReference>
<dbReference type="Gene3D" id="3.40.50.300">
    <property type="entry name" value="P-loop containing nucleotide triphosphate hydrolases"/>
    <property type="match status" value="2"/>
</dbReference>
<organism evidence="11 12">
    <name type="scientific">Thiothrix eikelboomii</name>
    <dbReference type="NCBI Taxonomy" id="92487"/>
    <lineage>
        <taxon>Bacteria</taxon>
        <taxon>Pseudomonadati</taxon>
        <taxon>Pseudomonadota</taxon>
        <taxon>Gammaproteobacteria</taxon>
        <taxon>Thiotrichales</taxon>
        <taxon>Thiotrichaceae</taxon>
        <taxon>Thiothrix</taxon>
    </lineage>
</organism>
<dbReference type="PIRSF" id="PIRSF003128">
    <property type="entry name" value="RecN"/>
    <property type="match status" value="1"/>
</dbReference>
<evidence type="ECO:0000256" key="1">
    <source>
        <dbReference type="ARBA" id="ARBA00003618"/>
    </source>
</evidence>
<keyword evidence="7 9" id="KW-0234">DNA repair</keyword>
<keyword evidence="6" id="KW-0067">ATP-binding</keyword>
<evidence type="ECO:0000256" key="6">
    <source>
        <dbReference type="ARBA" id="ARBA00022840"/>
    </source>
</evidence>
<keyword evidence="5 9" id="KW-0227">DNA damage</keyword>
<dbReference type="GO" id="GO:0006310">
    <property type="term" value="P:DNA recombination"/>
    <property type="evidence" value="ECO:0007669"/>
    <property type="project" value="InterPro"/>
</dbReference>
<comment type="function">
    <text evidence="1 9">May be involved in recombinational repair of damaged DNA.</text>
</comment>
<dbReference type="OrthoDB" id="9806954at2"/>
<proteinExistence type="inferred from homology"/>
<dbReference type="EMBL" id="FUYB01000001">
    <property type="protein sequence ID" value="SKA67985.1"/>
    <property type="molecule type" value="Genomic_DNA"/>
</dbReference>
<reference evidence="11 12" key="1">
    <citation type="submission" date="2017-02" db="EMBL/GenBank/DDBJ databases">
        <authorList>
            <person name="Peterson S.W."/>
        </authorList>
    </citation>
    <scope>NUCLEOTIDE SEQUENCE [LARGE SCALE GENOMIC DNA]</scope>
    <source>
        <strain evidence="11 12">ATCC 49788</strain>
    </source>
</reference>
<dbReference type="InterPro" id="IPR003395">
    <property type="entry name" value="RecF/RecN/SMC_N"/>
</dbReference>
<dbReference type="PANTHER" id="PTHR11059">
    <property type="entry name" value="DNA REPAIR PROTEIN RECN"/>
    <property type="match status" value="1"/>
</dbReference>
<gene>
    <name evidence="11" type="ORF">SAMN02745130_00173</name>
</gene>